<reference evidence="1" key="2">
    <citation type="journal article" date="2023" name="IMA Fungus">
        <title>Comparative genomic study of the Penicillium genus elucidates a diverse pangenome and 15 lateral gene transfer events.</title>
        <authorList>
            <person name="Petersen C."/>
            <person name="Sorensen T."/>
            <person name="Nielsen M.R."/>
            <person name="Sondergaard T.E."/>
            <person name="Sorensen J.L."/>
            <person name="Fitzpatrick D.A."/>
            <person name="Frisvad J.C."/>
            <person name="Nielsen K.L."/>
        </authorList>
    </citation>
    <scope>NUCLEOTIDE SEQUENCE</scope>
    <source>
        <strain evidence="1">IBT 16849</strain>
    </source>
</reference>
<dbReference type="OrthoDB" id="4526194at2759"/>
<evidence type="ECO:0000313" key="2">
    <source>
        <dbReference type="Proteomes" id="UP001150879"/>
    </source>
</evidence>
<name>A0A9W9INM9_9EURO</name>
<evidence type="ECO:0000313" key="1">
    <source>
        <dbReference type="EMBL" id="KAJ5181127.1"/>
    </source>
</evidence>
<dbReference type="AlphaFoldDB" id="A0A9W9INM9"/>
<accession>A0A9W9INM9</accession>
<keyword evidence="2" id="KW-1185">Reference proteome</keyword>
<reference evidence="1" key="1">
    <citation type="submission" date="2022-11" db="EMBL/GenBank/DDBJ databases">
        <authorList>
            <person name="Petersen C."/>
        </authorList>
    </citation>
    <scope>NUCLEOTIDE SEQUENCE</scope>
    <source>
        <strain evidence="1">IBT 16849</strain>
    </source>
</reference>
<dbReference type="Proteomes" id="UP001150879">
    <property type="component" value="Unassembled WGS sequence"/>
</dbReference>
<organism evidence="1 2">
    <name type="scientific">Penicillium cf. griseofulvum</name>
    <dbReference type="NCBI Taxonomy" id="2972120"/>
    <lineage>
        <taxon>Eukaryota</taxon>
        <taxon>Fungi</taxon>
        <taxon>Dikarya</taxon>
        <taxon>Ascomycota</taxon>
        <taxon>Pezizomycotina</taxon>
        <taxon>Eurotiomycetes</taxon>
        <taxon>Eurotiomycetidae</taxon>
        <taxon>Eurotiales</taxon>
        <taxon>Aspergillaceae</taxon>
        <taxon>Penicillium</taxon>
    </lineage>
</organism>
<comment type="caution">
    <text evidence="1">The sequence shown here is derived from an EMBL/GenBank/DDBJ whole genome shotgun (WGS) entry which is preliminary data.</text>
</comment>
<protein>
    <submittedName>
        <fullName evidence="1">Uncharacterized protein</fullName>
    </submittedName>
</protein>
<proteinExistence type="predicted"/>
<gene>
    <name evidence="1" type="ORF">N7472_011087</name>
</gene>
<sequence>MAILDGPKGYNKRLISDGLYIEGSIRVEYAEPREAELLFPVLPKPTILVPSQLQPIQPFDEDLPYISDFLRGSKTARAVVATRCKFGWPQLSIDCICLYVDDDDTTGLDAFLASEKVPVVVMKAQFSHAMDDVSKAQQFLEPSGLNKLELSKRRCLLRKNPLPCAVQENGHISHGQSVSLMGQESKGSVGVFLSPSGAEQKIYALTAYHVLPFKTVNESLVKTPARLDLLSQLLAATENADHDRVGGLLRRWDESCGHVVYGHIGTTMKGWKSDFALFYVNDKWTGANGQWYKPRELTDLVMVTEKYQSEFLGVHGLVGNLDPQAGQICYKDGAATGRTTGTIGQAEALVFLKGTADIAPPGTAPTDVDKSKLLTLHQPYREHAVYAKGDSGCGLFVPVPDEDGWKWVGQLVGMLHVENGPPVGLIIPQTQVLESLKENTGIVWELSR</sequence>
<dbReference type="EMBL" id="JAPQKP010000008">
    <property type="protein sequence ID" value="KAJ5181127.1"/>
    <property type="molecule type" value="Genomic_DNA"/>
</dbReference>